<comment type="caution">
    <text evidence="1">The sequence shown here is derived from an EMBL/GenBank/DDBJ whole genome shotgun (WGS) entry which is preliminary data.</text>
</comment>
<protein>
    <submittedName>
        <fullName evidence="1">Uncharacterized protein</fullName>
    </submittedName>
</protein>
<reference evidence="1" key="1">
    <citation type="submission" date="2023-07" db="EMBL/GenBank/DDBJ databases">
        <title>Chromosome-level genome assembly of Artemia franciscana.</title>
        <authorList>
            <person name="Jo E."/>
        </authorList>
    </citation>
    <scope>NUCLEOTIDE SEQUENCE</scope>
    <source>
        <tissue evidence="1">Whole body</tissue>
    </source>
</reference>
<name>A0AA88I4I5_ARTSF</name>
<organism evidence="1 2">
    <name type="scientific">Artemia franciscana</name>
    <name type="common">Brine shrimp</name>
    <name type="synonym">Artemia sanfranciscana</name>
    <dbReference type="NCBI Taxonomy" id="6661"/>
    <lineage>
        <taxon>Eukaryota</taxon>
        <taxon>Metazoa</taxon>
        <taxon>Ecdysozoa</taxon>
        <taxon>Arthropoda</taxon>
        <taxon>Crustacea</taxon>
        <taxon>Branchiopoda</taxon>
        <taxon>Anostraca</taxon>
        <taxon>Artemiidae</taxon>
        <taxon>Artemia</taxon>
    </lineage>
</organism>
<dbReference type="Proteomes" id="UP001187531">
    <property type="component" value="Unassembled WGS sequence"/>
</dbReference>
<keyword evidence="2" id="KW-1185">Reference proteome</keyword>
<proteinExistence type="predicted"/>
<evidence type="ECO:0000313" key="2">
    <source>
        <dbReference type="Proteomes" id="UP001187531"/>
    </source>
</evidence>
<dbReference type="EMBL" id="JAVRJZ010000004">
    <property type="protein sequence ID" value="KAK2723880.1"/>
    <property type="molecule type" value="Genomic_DNA"/>
</dbReference>
<sequence length="142" mass="15459">MEDKSGFKWTCPLCKVPTPVLPAPIQPAVTIQEITKVISQAMFSLQASLANIIMQSESVLRAELSAIRDKLNSVEAALSSEYSAAETNQIVPEESRALNMNLQQLLKTNVHQVTGAEKDCKAQKNNIVAYGIEIPNDNASAF</sequence>
<dbReference type="AlphaFoldDB" id="A0AA88I4I5"/>
<accession>A0AA88I4I5</accession>
<gene>
    <name evidence="1" type="ORF">QYM36_002289</name>
</gene>
<evidence type="ECO:0000313" key="1">
    <source>
        <dbReference type="EMBL" id="KAK2723880.1"/>
    </source>
</evidence>